<evidence type="ECO:0000259" key="2">
    <source>
        <dbReference type="PROSITE" id="PS50181"/>
    </source>
</evidence>
<dbReference type="SUPFAM" id="SSF81383">
    <property type="entry name" value="F-box domain"/>
    <property type="match status" value="1"/>
</dbReference>
<keyword evidence="1" id="KW-1133">Transmembrane helix</keyword>
<dbReference type="Proteomes" id="UP000054350">
    <property type="component" value="Unassembled WGS sequence"/>
</dbReference>
<dbReference type="EMBL" id="GG745328">
    <property type="protein sequence ID" value="KNE55058.1"/>
    <property type="molecule type" value="Genomic_DNA"/>
</dbReference>
<dbReference type="Gene3D" id="1.20.1280.50">
    <property type="match status" value="1"/>
</dbReference>
<reference evidence="4" key="2">
    <citation type="submission" date="2009-11" db="EMBL/GenBank/DDBJ databases">
        <title>The Genome Sequence of Allomyces macrogynus strain ATCC 38327.</title>
        <authorList>
            <consortium name="The Broad Institute Genome Sequencing Platform"/>
            <person name="Russ C."/>
            <person name="Cuomo C."/>
            <person name="Shea T."/>
            <person name="Young S.K."/>
            <person name="Zeng Q."/>
            <person name="Koehrsen M."/>
            <person name="Haas B."/>
            <person name="Borodovsky M."/>
            <person name="Guigo R."/>
            <person name="Alvarado L."/>
            <person name="Berlin A."/>
            <person name="Borenstein D."/>
            <person name="Chen Z."/>
            <person name="Engels R."/>
            <person name="Freedman E."/>
            <person name="Gellesch M."/>
            <person name="Goldberg J."/>
            <person name="Griggs A."/>
            <person name="Gujja S."/>
            <person name="Heiman D."/>
            <person name="Hepburn T."/>
            <person name="Howarth C."/>
            <person name="Jen D."/>
            <person name="Larson L."/>
            <person name="Lewis B."/>
            <person name="Mehta T."/>
            <person name="Park D."/>
            <person name="Pearson M."/>
            <person name="Roberts A."/>
            <person name="Saif S."/>
            <person name="Shenoy N."/>
            <person name="Sisk P."/>
            <person name="Stolte C."/>
            <person name="Sykes S."/>
            <person name="Walk T."/>
            <person name="White J."/>
            <person name="Yandava C."/>
            <person name="Burger G."/>
            <person name="Gray M.W."/>
            <person name="Holland P.W.H."/>
            <person name="King N."/>
            <person name="Lang F.B.F."/>
            <person name="Roger A.J."/>
            <person name="Ruiz-Trillo I."/>
            <person name="Lander E."/>
            <person name="Nusbaum C."/>
        </authorList>
    </citation>
    <scope>NUCLEOTIDE SEQUENCE [LARGE SCALE GENOMIC DNA]</scope>
    <source>
        <strain evidence="4">ATCC 38327</strain>
    </source>
</reference>
<gene>
    <name evidence="3" type="ORF">AMAG_17731</name>
</gene>
<organism evidence="3 4">
    <name type="scientific">Allomyces macrogynus (strain ATCC 38327)</name>
    <name type="common">Allomyces javanicus var. macrogynus</name>
    <dbReference type="NCBI Taxonomy" id="578462"/>
    <lineage>
        <taxon>Eukaryota</taxon>
        <taxon>Fungi</taxon>
        <taxon>Fungi incertae sedis</taxon>
        <taxon>Blastocladiomycota</taxon>
        <taxon>Blastocladiomycetes</taxon>
        <taxon>Blastocladiales</taxon>
        <taxon>Blastocladiaceae</taxon>
        <taxon>Allomyces</taxon>
    </lineage>
</organism>
<dbReference type="SMART" id="SM00256">
    <property type="entry name" value="FBOX"/>
    <property type="match status" value="1"/>
</dbReference>
<feature type="domain" description="F-box" evidence="2">
    <location>
        <begin position="82"/>
        <end position="128"/>
    </location>
</feature>
<dbReference type="PROSITE" id="PS50181">
    <property type="entry name" value="FBOX"/>
    <property type="match status" value="1"/>
</dbReference>
<dbReference type="OrthoDB" id="5569128at2759"/>
<feature type="transmembrane region" description="Helical" evidence="1">
    <location>
        <begin position="272"/>
        <end position="303"/>
    </location>
</feature>
<evidence type="ECO:0000313" key="4">
    <source>
        <dbReference type="Proteomes" id="UP000054350"/>
    </source>
</evidence>
<evidence type="ECO:0000256" key="1">
    <source>
        <dbReference type="SAM" id="Phobius"/>
    </source>
</evidence>
<feature type="transmembrane region" description="Helical" evidence="1">
    <location>
        <begin position="324"/>
        <end position="349"/>
    </location>
</feature>
<dbReference type="Pfam" id="PF12937">
    <property type="entry name" value="F-box-like"/>
    <property type="match status" value="1"/>
</dbReference>
<reference evidence="3 4" key="1">
    <citation type="submission" date="2009-11" db="EMBL/GenBank/DDBJ databases">
        <title>Annotation of Allomyces macrogynus ATCC 38327.</title>
        <authorList>
            <consortium name="The Broad Institute Genome Sequencing Platform"/>
            <person name="Russ C."/>
            <person name="Cuomo C."/>
            <person name="Burger G."/>
            <person name="Gray M.W."/>
            <person name="Holland P.W.H."/>
            <person name="King N."/>
            <person name="Lang F.B.F."/>
            <person name="Roger A.J."/>
            <person name="Ruiz-Trillo I."/>
            <person name="Young S.K."/>
            <person name="Zeng Q."/>
            <person name="Gargeya S."/>
            <person name="Fitzgerald M."/>
            <person name="Haas B."/>
            <person name="Abouelleil A."/>
            <person name="Alvarado L."/>
            <person name="Arachchi H.M."/>
            <person name="Berlin A."/>
            <person name="Chapman S.B."/>
            <person name="Gearin G."/>
            <person name="Goldberg J."/>
            <person name="Griggs A."/>
            <person name="Gujja S."/>
            <person name="Hansen M."/>
            <person name="Heiman D."/>
            <person name="Howarth C."/>
            <person name="Larimer J."/>
            <person name="Lui A."/>
            <person name="MacDonald P.J.P."/>
            <person name="McCowen C."/>
            <person name="Montmayeur A."/>
            <person name="Murphy C."/>
            <person name="Neiman D."/>
            <person name="Pearson M."/>
            <person name="Priest M."/>
            <person name="Roberts A."/>
            <person name="Saif S."/>
            <person name="Shea T."/>
            <person name="Sisk P."/>
            <person name="Stolte C."/>
            <person name="Sykes S."/>
            <person name="Wortman J."/>
            <person name="Nusbaum C."/>
            <person name="Birren B."/>
        </authorList>
    </citation>
    <scope>NUCLEOTIDE SEQUENCE [LARGE SCALE GENOMIC DNA]</scope>
    <source>
        <strain evidence="3 4">ATCC 38327</strain>
    </source>
</reference>
<dbReference type="VEuPathDB" id="FungiDB:AMAG_17731"/>
<evidence type="ECO:0000313" key="3">
    <source>
        <dbReference type="EMBL" id="KNE55058.1"/>
    </source>
</evidence>
<keyword evidence="1" id="KW-0812">Transmembrane</keyword>
<feature type="transmembrane region" description="Helical" evidence="1">
    <location>
        <begin position="230"/>
        <end position="252"/>
    </location>
</feature>
<name>A0A0L0RXK5_ALLM3</name>
<sequence length="374" mass="41628">MAPHHNCVGTAKAAKLATVAQHLGTLALLLASIYSWPHNLCKSITYLRALRRRRFPLEPWPRILWSTLVGQPNITHPQRTKPSSFLALPTEILFRITDHLHAEDLAQLASTCRRCHALVDSNAVWASLVHRDFAARATRVFPKSITRRKPSAKYQYRVLADSAAVVGPCACVRDLSRRGTACCYTAFANEKRTAAPWYRRWRVTWREVHGGWPAVLAAIRAHARTHLYQVLLTPAKLAGMVLAAPLLFIAWFRLRRMTAHGVWGHLARDLYLSSWAILTDAAVALDAHWLLVTAPMCVLALALRDADRAVGWMWRYRHALVRSAVRIVVVIGVLGSAASVLAMGAQLLAMHGTLPVSGPWARVMVNAVVPGEFR</sequence>
<keyword evidence="4" id="KW-1185">Reference proteome</keyword>
<dbReference type="AlphaFoldDB" id="A0A0L0RXK5"/>
<dbReference type="InterPro" id="IPR036047">
    <property type="entry name" value="F-box-like_dom_sf"/>
</dbReference>
<proteinExistence type="predicted"/>
<protein>
    <recommendedName>
        <fullName evidence="2">F-box domain-containing protein</fullName>
    </recommendedName>
</protein>
<dbReference type="InterPro" id="IPR001810">
    <property type="entry name" value="F-box_dom"/>
</dbReference>
<keyword evidence="1" id="KW-0472">Membrane</keyword>
<accession>A0A0L0RXK5</accession>